<dbReference type="AlphaFoldDB" id="A0A2N8PHE7"/>
<reference evidence="3" key="1">
    <citation type="submission" date="2015-09" db="EMBL/GenBank/DDBJ databases">
        <authorList>
            <person name="Graham D.E."/>
            <person name="Mahan K.M."/>
            <person name="Klingeman D.M."/>
            <person name="Fida T."/>
            <person name="Giannone R.J."/>
            <person name="Hettich R.L."/>
            <person name="Parry R.J."/>
            <person name="Spain J.C."/>
        </authorList>
    </citation>
    <scope>NUCLEOTIDE SEQUENCE [LARGE SCALE GENOMIC DNA]</scope>
    <source>
        <strain evidence="3">JCM 4701</strain>
    </source>
</reference>
<dbReference type="InterPro" id="IPR039068">
    <property type="entry name" value="PqqC-like"/>
</dbReference>
<dbReference type="EMBL" id="LJSN01000002">
    <property type="protein sequence ID" value="PNE40447.1"/>
    <property type="molecule type" value="Genomic_DNA"/>
</dbReference>
<evidence type="ECO:0000313" key="3">
    <source>
        <dbReference type="Proteomes" id="UP000236047"/>
    </source>
</evidence>
<dbReference type="SMART" id="SM01236">
    <property type="entry name" value="Haem_oxygenase_2"/>
    <property type="match status" value="1"/>
</dbReference>
<proteinExistence type="predicted"/>
<sequence length="239" mass="27867">MLMERDAFREELERTLHNKLTLSHPMFDILFDPENPDRHTLQKVALQGYQLTKHFLDYIETLFYYCPKTDGKHKRRLLFNLYEEETGRISKTKNHVQLMEDFLRAIGIDDATRDAEQALPATQELIDYRMTAVKNPETYHIGAAAVMIASEGQNLETRGADARDVLFKRVYGLNDEDLLFFSVHQEEDVHHVRHGLDLVADICTTEEQQTEALYAVGHTCDLFYNMYEGIYQEYKAGRL</sequence>
<dbReference type="RefSeq" id="WP_102923043.1">
    <property type="nucleotide sequence ID" value="NZ_LJSN01000002.1"/>
</dbReference>
<dbReference type="GO" id="GO:0016491">
    <property type="term" value="F:oxidoreductase activity"/>
    <property type="evidence" value="ECO:0007669"/>
    <property type="project" value="UniProtKB-KW"/>
</dbReference>
<keyword evidence="1" id="KW-0560">Oxidoreductase</keyword>
<dbReference type="InterPro" id="IPR016084">
    <property type="entry name" value="Haem_Oase-like_multi-hlx"/>
</dbReference>
<gene>
    <name evidence="2" type="ORF">AOB60_05785</name>
</gene>
<dbReference type="PANTHER" id="PTHR40279:SF3">
    <property type="entry name" value="4-AMINOBENZOATE SYNTHASE"/>
    <property type="match status" value="1"/>
</dbReference>
<keyword evidence="3" id="KW-1185">Reference proteome</keyword>
<accession>A0A2N8PHE7</accession>
<organism evidence="2 3">
    <name type="scientific">Streptomyces noursei</name>
    <name type="common">Streptomyces albulus</name>
    <dbReference type="NCBI Taxonomy" id="1971"/>
    <lineage>
        <taxon>Bacteria</taxon>
        <taxon>Bacillati</taxon>
        <taxon>Actinomycetota</taxon>
        <taxon>Actinomycetes</taxon>
        <taxon>Kitasatosporales</taxon>
        <taxon>Streptomycetaceae</taxon>
        <taxon>Streptomyces</taxon>
    </lineage>
</organism>
<dbReference type="PANTHER" id="PTHR40279">
    <property type="entry name" value="PQQC-LIKE PROTEIN"/>
    <property type="match status" value="1"/>
</dbReference>
<evidence type="ECO:0000313" key="2">
    <source>
        <dbReference type="EMBL" id="PNE40447.1"/>
    </source>
</evidence>
<comment type="caution">
    <text evidence="2">The sequence shown here is derived from an EMBL/GenBank/DDBJ whole genome shotgun (WGS) entry which is preliminary data.</text>
</comment>
<evidence type="ECO:0000256" key="1">
    <source>
        <dbReference type="ARBA" id="ARBA00023002"/>
    </source>
</evidence>
<protein>
    <submittedName>
        <fullName evidence="2">Pyrroloquinoline quinone biosynthesis protein PqqC</fullName>
    </submittedName>
</protein>
<name>A0A2N8PHE7_STRNR</name>
<dbReference type="Gene3D" id="1.20.910.10">
    <property type="entry name" value="Heme oxygenase-like"/>
    <property type="match status" value="1"/>
</dbReference>
<dbReference type="Proteomes" id="UP000236047">
    <property type="component" value="Unassembled WGS sequence"/>
</dbReference>
<dbReference type="SUPFAM" id="SSF48613">
    <property type="entry name" value="Heme oxygenase-like"/>
    <property type="match status" value="1"/>
</dbReference>
<dbReference type="Pfam" id="PF14518">
    <property type="entry name" value="Haem_oxygenas_2"/>
    <property type="match status" value="1"/>
</dbReference>